<dbReference type="InterPro" id="IPR008969">
    <property type="entry name" value="CarboxyPept-like_regulatory"/>
</dbReference>
<evidence type="ECO:0000256" key="2">
    <source>
        <dbReference type="SAM" id="SignalP"/>
    </source>
</evidence>
<name>A0A5C4SHH2_9FLAO</name>
<dbReference type="AlphaFoldDB" id="A0A5C4SHH2"/>
<feature type="signal peptide" evidence="2">
    <location>
        <begin position="1"/>
        <end position="20"/>
    </location>
</feature>
<evidence type="ECO:0000313" key="4">
    <source>
        <dbReference type="Proteomes" id="UP000308713"/>
    </source>
</evidence>
<dbReference type="Gene3D" id="2.170.130.10">
    <property type="entry name" value="TonB-dependent receptor, plug domain"/>
    <property type="match status" value="1"/>
</dbReference>
<dbReference type="Proteomes" id="UP000308713">
    <property type="component" value="Unassembled WGS sequence"/>
</dbReference>
<dbReference type="GO" id="GO:0044718">
    <property type="term" value="P:siderophore transmembrane transport"/>
    <property type="evidence" value="ECO:0007669"/>
    <property type="project" value="TreeGrafter"/>
</dbReference>
<proteinExistence type="predicted"/>
<dbReference type="GO" id="GO:0015344">
    <property type="term" value="F:siderophore uptake transmembrane transporter activity"/>
    <property type="evidence" value="ECO:0007669"/>
    <property type="project" value="TreeGrafter"/>
</dbReference>
<keyword evidence="3" id="KW-0675">Receptor</keyword>
<sequence>MKKIVITLIGSILLCGLSFSQSITQTVKGTVLEKATGTPVVGANVVLLNSQPLIGAMVDFDGNFILENVPVGRQSFQVSMLGYETILISDILVSSGKQVVLNIELQEEATQLDEIVLTPRRQKEKPINRLASVSSRQFSVEENQRFAGGLDDPARLVSSFSGVASPSTKSNGISIRGNAPSGLLWRIEGVEIPSPNHFADLDIAGAGALTALSNNVLGNSDFYTGAFPAEYGNAISGVFDINLRSGNSTEREYSIQAGILGLDFASEGPFSKNNDATYLFNYRYSTLALIGSFLPDDAGILKYQDLSYKIKLPTEKMGTFSLWGIGAYDSIDAEAVPIEERVSEDDGWESKLSQYLFASGLNHKIRVNDVSNLNSTLSVSGNGMSFKEKYVDDSNTLTFLPSDTKKNLYKLTLQSHVNSYFSEKHYNRTGFYVNYLGYDLDVNSASDEQNTPPINIVKEKGNSMLYQLFSQSRFQLSNKFQLNAGFHLQYFNLNKDISLEPRVSVKYEINEKQSLALAYGLHSRTESLPIYFVNDNGNQPNKDLKLMKSNHFVLSYNTMLTDNLKLSIEPYYQYLTNVPVEEDGFKTTLNIQNNLYFAETLVSTGTGRNFGIDLSLEQYLNKGFYYLFSASVFDSKYTGNDGIERNTRLNKNYVFNALVGKEWQVGKSKNNLLNANIRLNYLGGNRLVAIDEQESIAMQEVVYGETNGNLSYSEKLPDTPITSFTVSFRKNKPKHSSVWSLQVINSSQTEEFDNHYFNLNTNRVEKEFSTTVIPNINYKIEF</sequence>
<dbReference type="SUPFAM" id="SSF56935">
    <property type="entry name" value="Porins"/>
    <property type="match status" value="1"/>
</dbReference>
<evidence type="ECO:0000256" key="1">
    <source>
        <dbReference type="ARBA" id="ARBA00022729"/>
    </source>
</evidence>
<dbReference type="RefSeq" id="WP_139698276.1">
    <property type="nucleotide sequence ID" value="NZ_CP074074.1"/>
</dbReference>
<dbReference type="Pfam" id="PF13715">
    <property type="entry name" value="CarbopepD_reg_2"/>
    <property type="match status" value="1"/>
</dbReference>
<dbReference type="PANTHER" id="PTHR30069:SF29">
    <property type="entry name" value="HEMOGLOBIN AND HEMOGLOBIN-HAPTOGLOBIN-BINDING PROTEIN 1-RELATED"/>
    <property type="match status" value="1"/>
</dbReference>
<gene>
    <name evidence="3" type="ORF">FGF67_13425</name>
</gene>
<dbReference type="GO" id="GO:0009279">
    <property type="term" value="C:cell outer membrane"/>
    <property type="evidence" value="ECO:0007669"/>
    <property type="project" value="TreeGrafter"/>
</dbReference>
<protein>
    <submittedName>
        <fullName evidence="3">TonB-dependent receptor</fullName>
    </submittedName>
</protein>
<keyword evidence="1 2" id="KW-0732">Signal</keyword>
<accession>A0A5C4SHH2</accession>
<dbReference type="OrthoDB" id="9804995at2"/>
<feature type="chain" id="PRO_5022689544" evidence="2">
    <location>
        <begin position="21"/>
        <end position="782"/>
    </location>
</feature>
<dbReference type="SUPFAM" id="SSF49464">
    <property type="entry name" value="Carboxypeptidase regulatory domain-like"/>
    <property type="match status" value="1"/>
</dbReference>
<dbReference type="InterPro" id="IPR039426">
    <property type="entry name" value="TonB-dep_rcpt-like"/>
</dbReference>
<comment type="caution">
    <text evidence="3">The sequence shown here is derived from an EMBL/GenBank/DDBJ whole genome shotgun (WGS) entry which is preliminary data.</text>
</comment>
<dbReference type="InterPro" id="IPR037066">
    <property type="entry name" value="Plug_dom_sf"/>
</dbReference>
<keyword evidence="4" id="KW-1185">Reference proteome</keyword>
<evidence type="ECO:0000313" key="3">
    <source>
        <dbReference type="EMBL" id="TNJ42983.1"/>
    </source>
</evidence>
<reference evidence="3 4" key="1">
    <citation type="submission" date="2019-05" db="EMBL/GenBank/DDBJ databases">
        <title>Tamlana fucoidanivorans sp. nov., isolated from the surface of algae collected from Fujian province in China.</title>
        <authorList>
            <person name="Li J."/>
        </authorList>
    </citation>
    <scope>NUCLEOTIDE SEQUENCE [LARGE SCALE GENOMIC DNA]</scope>
    <source>
        <strain evidence="3 4">CW2-9</strain>
    </source>
</reference>
<dbReference type="EMBL" id="VDCS01000012">
    <property type="protein sequence ID" value="TNJ42983.1"/>
    <property type="molecule type" value="Genomic_DNA"/>
</dbReference>
<dbReference type="Gene3D" id="2.60.40.1120">
    <property type="entry name" value="Carboxypeptidase-like, regulatory domain"/>
    <property type="match status" value="1"/>
</dbReference>
<organism evidence="3 4">
    <name type="scientific">Allotamlana fucoidanivorans</name>
    <dbReference type="NCBI Taxonomy" id="2583814"/>
    <lineage>
        <taxon>Bacteria</taxon>
        <taxon>Pseudomonadati</taxon>
        <taxon>Bacteroidota</taxon>
        <taxon>Flavobacteriia</taxon>
        <taxon>Flavobacteriales</taxon>
        <taxon>Flavobacteriaceae</taxon>
        <taxon>Allotamlana</taxon>
    </lineage>
</organism>
<dbReference type="PANTHER" id="PTHR30069">
    <property type="entry name" value="TONB-DEPENDENT OUTER MEMBRANE RECEPTOR"/>
    <property type="match status" value="1"/>
</dbReference>